<proteinExistence type="predicted"/>
<evidence type="ECO:0000313" key="3">
    <source>
        <dbReference type="EMBL" id="TEB25128.1"/>
    </source>
</evidence>
<protein>
    <recommendedName>
        <fullName evidence="5">MARVEL domain-containing protein</fullName>
    </recommendedName>
</protein>
<accession>A0A4Y7STZ2</accession>
<evidence type="ECO:0000313" key="4">
    <source>
        <dbReference type="Proteomes" id="UP000298030"/>
    </source>
</evidence>
<comment type="caution">
    <text evidence="3">The sequence shown here is derived from an EMBL/GenBank/DDBJ whole genome shotgun (WGS) entry which is preliminary data.</text>
</comment>
<gene>
    <name evidence="3" type="ORF">FA13DRAFT_1738539</name>
</gene>
<keyword evidence="2" id="KW-1133">Transmembrane helix</keyword>
<dbReference type="AlphaFoldDB" id="A0A4Y7STZ2"/>
<feature type="region of interest" description="Disordered" evidence="1">
    <location>
        <begin position="217"/>
        <end position="271"/>
    </location>
</feature>
<dbReference type="EMBL" id="QPFP01000059">
    <property type="protein sequence ID" value="TEB25128.1"/>
    <property type="molecule type" value="Genomic_DNA"/>
</dbReference>
<feature type="transmembrane region" description="Helical" evidence="2">
    <location>
        <begin position="26"/>
        <end position="50"/>
    </location>
</feature>
<organism evidence="3 4">
    <name type="scientific">Coprinellus micaceus</name>
    <name type="common">Glistening ink-cap mushroom</name>
    <name type="synonym">Coprinus micaceus</name>
    <dbReference type="NCBI Taxonomy" id="71717"/>
    <lineage>
        <taxon>Eukaryota</taxon>
        <taxon>Fungi</taxon>
        <taxon>Dikarya</taxon>
        <taxon>Basidiomycota</taxon>
        <taxon>Agaricomycotina</taxon>
        <taxon>Agaricomycetes</taxon>
        <taxon>Agaricomycetidae</taxon>
        <taxon>Agaricales</taxon>
        <taxon>Agaricineae</taxon>
        <taxon>Psathyrellaceae</taxon>
        <taxon>Coprinellus</taxon>
    </lineage>
</organism>
<dbReference type="Proteomes" id="UP000298030">
    <property type="component" value="Unassembled WGS sequence"/>
</dbReference>
<evidence type="ECO:0008006" key="5">
    <source>
        <dbReference type="Google" id="ProtNLM"/>
    </source>
</evidence>
<evidence type="ECO:0000256" key="1">
    <source>
        <dbReference type="SAM" id="MobiDB-lite"/>
    </source>
</evidence>
<feature type="region of interest" description="Disordered" evidence="1">
    <location>
        <begin position="116"/>
        <end position="173"/>
    </location>
</feature>
<reference evidence="3 4" key="1">
    <citation type="journal article" date="2019" name="Nat. Ecol. Evol.">
        <title>Megaphylogeny resolves global patterns of mushroom evolution.</title>
        <authorList>
            <person name="Varga T."/>
            <person name="Krizsan K."/>
            <person name="Foldi C."/>
            <person name="Dima B."/>
            <person name="Sanchez-Garcia M."/>
            <person name="Sanchez-Ramirez S."/>
            <person name="Szollosi G.J."/>
            <person name="Szarkandi J.G."/>
            <person name="Papp V."/>
            <person name="Albert L."/>
            <person name="Andreopoulos W."/>
            <person name="Angelini C."/>
            <person name="Antonin V."/>
            <person name="Barry K.W."/>
            <person name="Bougher N.L."/>
            <person name="Buchanan P."/>
            <person name="Buyck B."/>
            <person name="Bense V."/>
            <person name="Catcheside P."/>
            <person name="Chovatia M."/>
            <person name="Cooper J."/>
            <person name="Damon W."/>
            <person name="Desjardin D."/>
            <person name="Finy P."/>
            <person name="Geml J."/>
            <person name="Haridas S."/>
            <person name="Hughes K."/>
            <person name="Justo A."/>
            <person name="Karasinski D."/>
            <person name="Kautmanova I."/>
            <person name="Kiss B."/>
            <person name="Kocsube S."/>
            <person name="Kotiranta H."/>
            <person name="LaButti K.M."/>
            <person name="Lechner B.E."/>
            <person name="Liimatainen K."/>
            <person name="Lipzen A."/>
            <person name="Lukacs Z."/>
            <person name="Mihaltcheva S."/>
            <person name="Morgado L.N."/>
            <person name="Niskanen T."/>
            <person name="Noordeloos M.E."/>
            <person name="Ohm R.A."/>
            <person name="Ortiz-Santana B."/>
            <person name="Ovrebo C."/>
            <person name="Racz N."/>
            <person name="Riley R."/>
            <person name="Savchenko A."/>
            <person name="Shiryaev A."/>
            <person name="Soop K."/>
            <person name="Spirin V."/>
            <person name="Szebenyi C."/>
            <person name="Tomsovsky M."/>
            <person name="Tulloss R.E."/>
            <person name="Uehling J."/>
            <person name="Grigoriev I.V."/>
            <person name="Vagvolgyi C."/>
            <person name="Papp T."/>
            <person name="Martin F.M."/>
            <person name="Miettinen O."/>
            <person name="Hibbett D.S."/>
            <person name="Nagy L.G."/>
        </authorList>
    </citation>
    <scope>NUCLEOTIDE SEQUENCE [LARGE SCALE GENOMIC DNA]</scope>
    <source>
        <strain evidence="3 4">FP101781</strain>
    </source>
</reference>
<dbReference type="OrthoDB" id="2218151at2759"/>
<feature type="transmembrane region" description="Helical" evidence="2">
    <location>
        <begin position="87"/>
        <end position="105"/>
    </location>
</feature>
<evidence type="ECO:0000256" key="2">
    <source>
        <dbReference type="SAM" id="Phobius"/>
    </source>
</evidence>
<keyword evidence="4" id="KW-1185">Reference proteome</keyword>
<feature type="compositionally biased region" description="Low complexity" evidence="1">
    <location>
        <begin position="220"/>
        <end position="251"/>
    </location>
</feature>
<keyword evidence="2" id="KW-0812">Transmembrane</keyword>
<name>A0A4Y7STZ2_COPMI</name>
<feature type="region of interest" description="Disordered" evidence="1">
    <location>
        <begin position="285"/>
        <end position="307"/>
    </location>
</feature>
<sequence>MLLVPVAYERYDKFVQLARTLKEARVSFILTGTGATFSLLIAFISTISVWTQPGCKDASKDPSAEEQGDDFKNGLPGWCNTKKAASIFFWIAFLFWGASVGLLIWDWRSGRLNPHVHRDPPFTRPQASEDDDEDGGFTHIRRNDVEDAPSSPLAPTANNPFNDPSGGYSDAHNNSYSGYSGTASAIPPATAASYNVPAGRPSMDAYGAFSDPAPTGFGTSYPGYSQPAQPQYQSSSPAPRPQSAAPPSSSLGAGGAPFLPEPDLGPRVSRTMQYADPYAAVRANIAGGSTSPPAVAPPSYETYGGYR</sequence>
<keyword evidence="2" id="KW-0472">Membrane</keyword>
<dbReference type="STRING" id="71717.A0A4Y7STZ2"/>